<feature type="compositionally biased region" description="Acidic residues" evidence="7">
    <location>
        <begin position="444"/>
        <end position="456"/>
    </location>
</feature>
<accession>A0A1Y2G4T0</accession>
<feature type="region of interest" description="Disordered" evidence="7">
    <location>
        <begin position="1"/>
        <end position="20"/>
    </location>
</feature>
<evidence type="ECO:0000256" key="5">
    <source>
        <dbReference type="PIRSR" id="PIRSR641708-1"/>
    </source>
</evidence>
<dbReference type="InterPro" id="IPR020097">
    <property type="entry name" value="PsdUridine_synth_TruA_a/b_dom"/>
</dbReference>
<dbReference type="GO" id="GO:0005634">
    <property type="term" value="C:nucleus"/>
    <property type="evidence" value="ECO:0007669"/>
    <property type="project" value="TreeGrafter"/>
</dbReference>
<keyword evidence="10" id="KW-1185">Reference proteome</keyword>
<dbReference type="InterPro" id="IPR020103">
    <property type="entry name" value="PsdUridine_synth_cat_dom_sf"/>
</dbReference>
<comment type="catalytic activity">
    <reaction evidence="4">
        <text>a uridine in tRNA = a pseudouridine in tRNA</text>
        <dbReference type="Rhea" id="RHEA:54572"/>
        <dbReference type="Rhea" id="RHEA-COMP:13339"/>
        <dbReference type="Rhea" id="RHEA-COMP:13934"/>
        <dbReference type="ChEBI" id="CHEBI:65314"/>
        <dbReference type="ChEBI" id="CHEBI:65315"/>
    </reaction>
</comment>
<evidence type="ECO:0000313" key="9">
    <source>
        <dbReference type="EMBL" id="ORY92530.1"/>
    </source>
</evidence>
<feature type="binding site" evidence="6">
    <location>
        <position position="146"/>
    </location>
    <ligand>
        <name>substrate</name>
    </ligand>
</feature>
<dbReference type="OrthoDB" id="10256309at2759"/>
<dbReference type="FunCoup" id="A0A1Y2G4T0">
    <property type="interactions" value="649"/>
</dbReference>
<keyword evidence="2" id="KW-0819">tRNA processing</keyword>
<dbReference type="CDD" id="cd02568">
    <property type="entry name" value="PseudoU_synth_PUS1_PUS2"/>
    <property type="match status" value="1"/>
</dbReference>
<sequence length="456" mass="50135">MRTWGKKEGEEGAATPDKTERLPKKKVAVLVGYNGAAYKGSQINPGIPTLEGAVFQALAKAGAISPDNSDDHQKVGLSRAARTDAGVHAAYNVLSLKMILSPPDKPAEQPLEDYLNTFLPPTIRIWTIIRVQGSFNPKNLCDQRQYEYTLPTHLFLGPKPGSALHAQLLKSRASAKTSPAFWAAQPEGSSFADDVKAKKGWRVSKPILEAAREFVTAYEGSHNYYNFTVGMDFRDRSAQRTMRKLEVSEPFVVDDVEYVSVGFLGQSFMLHQIRKMIALAILAVRTSTPASLVAETFGPSRIHIPKAPALGLILLGPQYGEYNKRVGESNVKLEELKAAKRLDEASFLEQKRDPLAIGEELDKNIQEFKKEMLLKKLWEQENQEATFSKWINYVDVFVGPDFEYLNPKGVIPASASAGKGQSQSGDKGRPAAVEGANEDVALPSDDEETAQGQEEG</sequence>
<dbReference type="STRING" id="106004.A0A1Y2G4T0"/>
<dbReference type="Gene3D" id="3.30.70.580">
    <property type="entry name" value="Pseudouridine synthase I, catalytic domain, N-terminal subdomain"/>
    <property type="match status" value="1"/>
</dbReference>
<evidence type="ECO:0000256" key="1">
    <source>
        <dbReference type="ARBA" id="ARBA00009375"/>
    </source>
</evidence>
<dbReference type="InterPro" id="IPR001406">
    <property type="entry name" value="PsdUridine_synth_TruA"/>
</dbReference>
<dbReference type="GO" id="GO:1990481">
    <property type="term" value="P:mRNA pseudouridine synthesis"/>
    <property type="evidence" value="ECO:0007669"/>
    <property type="project" value="TreeGrafter"/>
</dbReference>
<dbReference type="Gene3D" id="3.30.70.660">
    <property type="entry name" value="Pseudouridine synthase I, catalytic domain, C-terminal subdomain"/>
    <property type="match status" value="1"/>
</dbReference>
<evidence type="ECO:0000313" key="10">
    <source>
        <dbReference type="Proteomes" id="UP000193467"/>
    </source>
</evidence>
<feature type="active site" description="Nucleophile" evidence="5">
    <location>
        <position position="84"/>
    </location>
</feature>
<feature type="compositionally biased region" description="Basic and acidic residues" evidence="7">
    <location>
        <begin position="1"/>
        <end position="10"/>
    </location>
</feature>
<feature type="compositionally biased region" description="Low complexity" evidence="7">
    <location>
        <begin position="413"/>
        <end position="425"/>
    </location>
</feature>
<comment type="caution">
    <text evidence="9">The sequence shown here is derived from an EMBL/GenBank/DDBJ whole genome shotgun (WGS) entry which is preliminary data.</text>
</comment>
<evidence type="ECO:0000256" key="4">
    <source>
        <dbReference type="ARBA" id="ARBA00036943"/>
    </source>
</evidence>
<dbReference type="AlphaFoldDB" id="A0A1Y2G4T0"/>
<proteinExistence type="inferred from homology"/>
<dbReference type="GO" id="GO:0003723">
    <property type="term" value="F:RNA binding"/>
    <property type="evidence" value="ECO:0007669"/>
    <property type="project" value="InterPro"/>
</dbReference>
<dbReference type="InterPro" id="IPR041708">
    <property type="entry name" value="PUS1/PUS2-like"/>
</dbReference>
<evidence type="ECO:0000256" key="7">
    <source>
        <dbReference type="SAM" id="MobiDB-lite"/>
    </source>
</evidence>
<evidence type="ECO:0000256" key="6">
    <source>
        <dbReference type="PIRSR" id="PIRSR641708-2"/>
    </source>
</evidence>
<dbReference type="SUPFAM" id="SSF55120">
    <property type="entry name" value="Pseudouridine synthase"/>
    <property type="match status" value="1"/>
</dbReference>
<dbReference type="GO" id="GO:0031119">
    <property type="term" value="P:tRNA pseudouridine synthesis"/>
    <property type="evidence" value="ECO:0007669"/>
    <property type="project" value="InterPro"/>
</dbReference>
<feature type="region of interest" description="Disordered" evidence="7">
    <location>
        <begin position="413"/>
        <end position="456"/>
    </location>
</feature>
<name>A0A1Y2G4T0_9BASI</name>
<dbReference type="FunFam" id="3.30.70.580:FF:000002">
    <property type="entry name" value="tRNA pseudouridine synthase"/>
    <property type="match status" value="1"/>
</dbReference>
<dbReference type="InterPro" id="IPR020095">
    <property type="entry name" value="PsdUridine_synth_TruA_C"/>
</dbReference>
<reference evidence="9 10" key="1">
    <citation type="submission" date="2016-07" db="EMBL/GenBank/DDBJ databases">
        <title>Pervasive Adenine N6-methylation of Active Genes in Fungi.</title>
        <authorList>
            <consortium name="DOE Joint Genome Institute"/>
            <person name="Mondo S.J."/>
            <person name="Dannebaum R.O."/>
            <person name="Kuo R.C."/>
            <person name="Labutti K."/>
            <person name="Haridas S."/>
            <person name="Kuo A."/>
            <person name="Salamov A."/>
            <person name="Ahrendt S.R."/>
            <person name="Lipzen A."/>
            <person name="Sullivan W."/>
            <person name="Andreopoulos W.B."/>
            <person name="Clum A."/>
            <person name="Lindquist E."/>
            <person name="Daum C."/>
            <person name="Ramamoorthy G.K."/>
            <person name="Gryganskyi A."/>
            <person name="Culley D."/>
            <person name="Magnuson J.K."/>
            <person name="James T.Y."/>
            <person name="O'Malley M.A."/>
            <person name="Stajich J.E."/>
            <person name="Spatafora J.W."/>
            <person name="Visel A."/>
            <person name="Grigoriev I.V."/>
        </authorList>
    </citation>
    <scope>NUCLEOTIDE SEQUENCE [LARGE SCALE GENOMIC DNA]</scope>
    <source>
        <strain evidence="9 10">62-1032</strain>
    </source>
</reference>
<dbReference type="InterPro" id="IPR020094">
    <property type="entry name" value="TruA/RsuA/RluB/E/F_N"/>
</dbReference>
<evidence type="ECO:0000256" key="2">
    <source>
        <dbReference type="ARBA" id="ARBA00022694"/>
    </source>
</evidence>
<dbReference type="EMBL" id="MCGR01000001">
    <property type="protein sequence ID" value="ORY92530.1"/>
    <property type="molecule type" value="Genomic_DNA"/>
</dbReference>
<dbReference type="PANTHER" id="PTHR11142">
    <property type="entry name" value="PSEUDOURIDYLATE SYNTHASE"/>
    <property type="match status" value="1"/>
</dbReference>
<dbReference type="GO" id="GO:0009982">
    <property type="term" value="F:pseudouridine synthase activity"/>
    <property type="evidence" value="ECO:0007669"/>
    <property type="project" value="InterPro"/>
</dbReference>
<dbReference type="Proteomes" id="UP000193467">
    <property type="component" value="Unassembled WGS sequence"/>
</dbReference>
<organism evidence="9 10">
    <name type="scientific">Leucosporidium creatinivorum</name>
    <dbReference type="NCBI Taxonomy" id="106004"/>
    <lineage>
        <taxon>Eukaryota</taxon>
        <taxon>Fungi</taxon>
        <taxon>Dikarya</taxon>
        <taxon>Basidiomycota</taxon>
        <taxon>Pucciniomycotina</taxon>
        <taxon>Microbotryomycetes</taxon>
        <taxon>Leucosporidiales</taxon>
        <taxon>Leucosporidium</taxon>
    </lineage>
</organism>
<dbReference type="Pfam" id="PF01416">
    <property type="entry name" value="PseudoU_synth_1"/>
    <property type="match status" value="1"/>
</dbReference>
<evidence type="ECO:0000256" key="3">
    <source>
        <dbReference type="ARBA" id="ARBA00023235"/>
    </source>
</evidence>
<dbReference type="NCBIfam" id="TIGR00071">
    <property type="entry name" value="hisT_truA"/>
    <property type="match status" value="1"/>
</dbReference>
<dbReference type="InParanoid" id="A0A1Y2G4T0"/>
<evidence type="ECO:0000259" key="8">
    <source>
        <dbReference type="Pfam" id="PF01416"/>
    </source>
</evidence>
<comment type="similarity">
    <text evidence="1">Belongs to the tRNA pseudouridine synthase TruA family.</text>
</comment>
<gene>
    <name evidence="9" type="ORF">BCR35DRAFT_316608</name>
</gene>
<feature type="domain" description="Pseudouridine synthase I TruA alpha/beta" evidence="8">
    <location>
        <begin position="216"/>
        <end position="319"/>
    </location>
</feature>
<keyword evidence="3" id="KW-0413">Isomerase</keyword>
<dbReference type="PANTHER" id="PTHR11142:SF4">
    <property type="entry name" value="PSEUDOURIDYLATE SYNTHASE 1 HOMOLOG"/>
    <property type="match status" value="1"/>
</dbReference>
<protein>
    <submittedName>
        <fullName evidence="9">Pseudouridine synthase</fullName>
    </submittedName>
</protein>